<dbReference type="Proteomes" id="UP000077266">
    <property type="component" value="Unassembled WGS sequence"/>
</dbReference>
<proteinExistence type="predicted"/>
<dbReference type="AlphaFoldDB" id="A0A165NP02"/>
<reference evidence="1 2" key="1">
    <citation type="journal article" date="2016" name="Mol. Biol. Evol.">
        <title>Comparative Genomics of Early-Diverging Mushroom-Forming Fungi Provides Insights into the Origins of Lignocellulose Decay Capabilities.</title>
        <authorList>
            <person name="Nagy L.G."/>
            <person name="Riley R."/>
            <person name="Tritt A."/>
            <person name="Adam C."/>
            <person name="Daum C."/>
            <person name="Floudas D."/>
            <person name="Sun H."/>
            <person name="Yadav J.S."/>
            <person name="Pangilinan J."/>
            <person name="Larsson K.H."/>
            <person name="Matsuura K."/>
            <person name="Barry K."/>
            <person name="Labutti K."/>
            <person name="Kuo R."/>
            <person name="Ohm R.A."/>
            <person name="Bhattacharya S.S."/>
            <person name="Shirouzu T."/>
            <person name="Yoshinaga Y."/>
            <person name="Martin F.M."/>
            <person name="Grigoriev I.V."/>
            <person name="Hibbett D.S."/>
        </authorList>
    </citation>
    <scope>NUCLEOTIDE SEQUENCE [LARGE SCALE GENOMIC DNA]</scope>
    <source>
        <strain evidence="1 2">HHB12029</strain>
    </source>
</reference>
<dbReference type="SUPFAM" id="SSF50630">
    <property type="entry name" value="Acid proteases"/>
    <property type="match status" value="1"/>
</dbReference>
<dbReference type="EMBL" id="KV425897">
    <property type="protein sequence ID" value="KZW01013.1"/>
    <property type="molecule type" value="Genomic_DNA"/>
</dbReference>
<dbReference type="OrthoDB" id="5596707at2759"/>
<accession>A0A165NP02</accession>
<dbReference type="InterPro" id="IPR021109">
    <property type="entry name" value="Peptidase_aspartic_dom_sf"/>
</dbReference>
<evidence type="ECO:0008006" key="3">
    <source>
        <dbReference type="Google" id="ProtNLM"/>
    </source>
</evidence>
<dbReference type="STRING" id="1314781.A0A165NP02"/>
<organism evidence="1 2">
    <name type="scientific">Exidia glandulosa HHB12029</name>
    <dbReference type="NCBI Taxonomy" id="1314781"/>
    <lineage>
        <taxon>Eukaryota</taxon>
        <taxon>Fungi</taxon>
        <taxon>Dikarya</taxon>
        <taxon>Basidiomycota</taxon>
        <taxon>Agaricomycotina</taxon>
        <taxon>Agaricomycetes</taxon>
        <taxon>Auriculariales</taxon>
        <taxon>Exidiaceae</taxon>
        <taxon>Exidia</taxon>
    </lineage>
</organism>
<dbReference type="Gene3D" id="2.40.70.10">
    <property type="entry name" value="Acid Proteases"/>
    <property type="match status" value="1"/>
</dbReference>
<dbReference type="CDD" id="cd00303">
    <property type="entry name" value="retropepsin_like"/>
    <property type="match status" value="1"/>
</dbReference>
<evidence type="ECO:0000313" key="1">
    <source>
        <dbReference type="EMBL" id="KZW01013.1"/>
    </source>
</evidence>
<dbReference type="InParanoid" id="A0A165NP02"/>
<name>A0A165NP02_EXIGL</name>
<feature type="non-terminal residue" evidence="1">
    <location>
        <position position="207"/>
    </location>
</feature>
<keyword evidence="2" id="KW-1185">Reference proteome</keyword>
<protein>
    <recommendedName>
        <fullName evidence="3">Aspartic peptidase DDI1-type domain-containing protein</fullName>
    </recommendedName>
</protein>
<evidence type="ECO:0000313" key="2">
    <source>
        <dbReference type="Proteomes" id="UP000077266"/>
    </source>
</evidence>
<gene>
    <name evidence="1" type="ORF">EXIGLDRAFT_589891</name>
</gene>
<feature type="non-terminal residue" evidence="1">
    <location>
        <position position="1"/>
    </location>
</feature>
<sequence length="207" mass="22174">VVLSVEEILAICPGLRRHWKDEISSKRVTVALADVAEPVDVTELEGSSAPDSSAFYFREVVPDAGASRDLISAPSALPLRYLDCRVAHGDKSFSVEGVIDNGSQMVLISRLFWEALGKPLDFDKRVSLEAANNTTAATLGLCADLEVDIGGLIFVLHAQVVEEAPFSLLLGRPFLALARAVEETAFDGSSVLTLNSPTSPRAVRIPT</sequence>